<evidence type="ECO:0000313" key="3">
    <source>
        <dbReference type="Proteomes" id="UP001597176"/>
    </source>
</evidence>
<dbReference type="InterPro" id="IPR005939">
    <property type="entry name" value="BLH_phosphatase-like"/>
</dbReference>
<keyword evidence="2" id="KW-0808">Transferase</keyword>
<gene>
    <name evidence="2" type="ORF">ACFQ4G_01635</name>
</gene>
<dbReference type="RefSeq" id="WP_238203005.1">
    <property type="nucleotide sequence ID" value="NZ_JBHTND010000002.1"/>
</dbReference>
<organism evidence="2 3">
    <name type="scientific">Methylobacterium marchantiae</name>
    <dbReference type="NCBI Taxonomy" id="600331"/>
    <lineage>
        <taxon>Bacteria</taxon>
        <taxon>Pseudomonadati</taxon>
        <taxon>Pseudomonadota</taxon>
        <taxon>Alphaproteobacteria</taxon>
        <taxon>Hyphomicrobiales</taxon>
        <taxon>Methylobacteriaceae</taxon>
        <taxon>Methylobacterium</taxon>
    </lineage>
</organism>
<evidence type="ECO:0000259" key="1">
    <source>
        <dbReference type="Pfam" id="PF04273"/>
    </source>
</evidence>
<dbReference type="EMBL" id="JBHTND010000002">
    <property type="protein sequence ID" value="MFD1300284.1"/>
    <property type="molecule type" value="Genomic_DNA"/>
</dbReference>
<dbReference type="InterPro" id="IPR029021">
    <property type="entry name" value="Prot-tyrosine_phosphatase-like"/>
</dbReference>
<dbReference type="Proteomes" id="UP001597176">
    <property type="component" value="Unassembled WGS sequence"/>
</dbReference>
<sequence length="142" mass="15049">MTITPIDSRLSVSDQPDEAAIAAMPGRGFALLINNRPDGEEPGQPGSAAEAAATEAAGLSYLHLPVEGPTITREDIARFREAVETASGPVLAHCRSGTRSLTLWALSEVLAGRLRRDELAAYGRERGFDLAGAVRWLDAHGT</sequence>
<dbReference type="CDD" id="cd14503">
    <property type="entry name" value="PTP-bact"/>
    <property type="match status" value="1"/>
</dbReference>
<accession>A0ABW3WSI1</accession>
<dbReference type="GO" id="GO:0016740">
    <property type="term" value="F:transferase activity"/>
    <property type="evidence" value="ECO:0007669"/>
    <property type="project" value="UniProtKB-KW"/>
</dbReference>
<protein>
    <submittedName>
        <fullName evidence="2">TIGR01244 family sulfur transferase</fullName>
    </submittedName>
</protein>
<proteinExistence type="predicted"/>
<dbReference type="Gene3D" id="3.90.190.10">
    <property type="entry name" value="Protein tyrosine phosphatase superfamily"/>
    <property type="match status" value="1"/>
</dbReference>
<dbReference type="NCBIfam" id="TIGR01244">
    <property type="entry name" value="TIGR01244 family sulfur transferase"/>
    <property type="match status" value="1"/>
</dbReference>
<keyword evidence="3" id="KW-1185">Reference proteome</keyword>
<dbReference type="SUPFAM" id="SSF52799">
    <property type="entry name" value="(Phosphotyrosine protein) phosphatases II"/>
    <property type="match status" value="1"/>
</dbReference>
<comment type="caution">
    <text evidence="2">The sequence shown here is derived from an EMBL/GenBank/DDBJ whole genome shotgun (WGS) entry which is preliminary data.</text>
</comment>
<reference evidence="3" key="1">
    <citation type="journal article" date="2019" name="Int. J. Syst. Evol. Microbiol.">
        <title>The Global Catalogue of Microorganisms (GCM) 10K type strain sequencing project: providing services to taxonomists for standard genome sequencing and annotation.</title>
        <authorList>
            <consortium name="The Broad Institute Genomics Platform"/>
            <consortium name="The Broad Institute Genome Sequencing Center for Infectious Disease"/>
            <person name="Wu L."/>
            <person name="Ma J."/>
        </authorList>
    </citation>
    <scope>NUCLEOTIDE SEQUENCE [LARGE SCALE GENOMIC DNA]</scope>
    <source>
        <strain evidence="3">CCUG 56108</strain>
    </source>
</reference>
<evidence type="ECO:0000313" key="2">
    <source>
        <dbReference type="EMBL" id="MFD1300284.1"/>
    </source>
</evidence>
<feature type="domain" description="Beta-lactamase hydrolase-like protein phosphatase-like" evidence="1">
    <location>
        <begin position="8"/>
        <end position="110"/>
    </location>
</feature>
<name>A0ABW3WSI1_9HYPH</name>
<dbReference type="Pfam" id="PF04273">
    <property type="entry name" value="BLH_phosphatase"/>
    <property type="match status" value="1"/>
</dbReference>